<feature type="transmembrane region" description="Helical" evidence="5">
    <location>
        <begin position="372"/>
        <end position="391"/>
    </location>
</feature>
<keyword evidence="4 5" id="KW-0472">Membrane</keyword>
<feature type="transmembrane region" description="Helical" evidence="5">
    <location>
        <begin position="106"/>
        <end position="130"/>
    </location>
</feature>
<feature type="transmembrane region" description="Helical" evidence="5">
    <location>
        <begin position="397"/>
        <end position="415"/>
    </location>
</feature>
<dbReference type="GO" id="GO:0016874">
    <property type="term" value="F:ligase activity"/>
    <property type="evidence" value="ECO:0007669"/>
    <property type="project" value="UniProtKB-KW"/>
</dbReference>
<feature type="transmembrane region" description="Helical" evidence="5">
    <location>
        <begin position="206"/>
        <end position="225"/>
    </location>
</feature>
<evidence type="ECO:0000256" key="5">
    <source>
        <dbReference type="SAM" id="Phobius"/>
    </source>
</evidence>
<feature type="transmembrane region" description="Helical" evidence="5">
    <location>
        <begin position="184"/>
        <end position="200"/>
    </location>
</feature>
<dbReference type="Pfam" id="PF04932">
    <property type="entry name" value="Wzy_C"/>
    <property type="match status" value="1"/>
</dbReference>
<dbReference type="InterPro" id="IPR007016">
    <property type="entry name" value="O-antigen_ligase-rel_domated"/>
</dbReference>
<feature type="transmembrane region" description="Helical" evidence="5">
    <location>
        <begin position="154"/>
        <end position="172"/>
    </location>
</feature>
<evidence type="ECO:0000313" key="7">
    <source>
        <dbReference type="EMBL" id="RFC55960.1"/>
    </source>
</evidence>
<dbReference type="Proteomes" id="UP000257127">
    <property type="component" value="Unassembled WGS sequence"/>
</dbReference>
<reference evidence="7 8" key="1">
    <citation type="submission" date="2018-08" db="EMBL/GenBank/DDBJ databases">
        <title>The draft genome squence of Brumimicrobium sp. N62.</title>
        <authorList>
            <person name="Du Z.-J."/>
            <person name="Luo H.-R."/>
        </authorList>
    </citation>
    <scope>NUCLEOTIDE SEQUENCE [LARGE SCALE GENOMIC DNA]</scope>
    <source>
        <strain evidence="7 8">N62</strain>
    </source>
</reference>
<evidence type="ECO:0000313" key="8">
    <source>
        <dbReference type="Proteomes" id="UP000257127"/>
    </source>
</evidence>
<dbReference type="InterPro" id="IPR051533">
    <property type="entry name" value="WaaL-like"/>
</dbReference>
<keyword evidence="3 5" id="KW-1133">Transmembrane helix</keyword>
<sequence>MTKSRLVISLLIVLLAMHLLPLMYFTGIFTLLIFLFVLTQGNLKERITLLVRNKSFWMLLIPFLIYALSMATSEDLHSAWKSLEIGISLLIFPIIIGLIKIERKDIIIFLKSLVFLVAFLPVLGFIQQYFTYLEVQDTGLFYNDNLVSILDKQAVYYGFFINVALLTLFILWKKGEIRNTSTKILGVTSFILLVSTQYLLASRIAIALTVLMILAFAILFMISFLNRIQVLIFATGFIVLAFVMLFSFPKVLKRFQSIQHVEYRFDNPNPINHFNGEIKKENWNGLNTRLAIWECSIDAIQLKPIFGHGIGDGQQELYNIYEDKNFILAKSSNYNTHNQYLHFALIGGIIGFLAYLGHLLYFLRISLKKKHWLLFGFIFIYLITGLTENILGRNQGVVFISLTLSILVYFSPELSKKIKQ</sequence>
<name>A0A3E1F2E9_9FLAO</name>
<evidence type="ECO:0000256" key="4">
    <source>
        <dbReference type="ARBA" id="ARBA00023136"/>
    </source>
</evidence>
<evidence type="ECO:0000256" key="1">
    <source>
        <dbReference type="ARBA" id="ARBA00004141"/>
    </source>
</evidence>
<dbReference type="OrthoDB" id="1631746at2"/>
<gene>
    <name evidence="7" type="ORF">DXU93_03210</name>
</gene>
<evidence type="ECO:0000259" key="6">
    <source>
        <dbReference type="Pfam" id="PF04932"/>
    </source>
</evidence>
<feature type="transmembrane region" description="Helical" evidence="5">
    <location>
        <begin position="56"/>
        <end position="73"/>
    </location>
</feature>
<comment type="caution">
    <text evidence="7">The sequence shown here is derived from an EMBL/GenBank/DDBJ whole genome shotgun (WGS) entry which is preliminary data.</text>
</comment>
<keyword evidence="7" id="KW-0436">Ligase</keyword>
<dbReference type="AlphaFoldDB" id="A0A3E1F2E9"/>
<dbReference type="PANTHER" id="PTHR37422">
    <property type="entry name" value="TEICHURONIC ACID BIOSYNTHESIS PROTEIN TUAE"/>
    <property type="match status" value="1"/>
</dbReference>
<dbReference type="PANTHER" id="PTHR37422:SF13">
    <property type="entry name" value="LIPOPOLYSACCHARIDE BIOSYNTHESIS PROTEIN PA4999-RELATED"/>
    <property type="match status" value="1"/>
</dbReference>
<evidence type="ECO:0000256" key="3">
    <source>
        <dbReference type="ARBA" id="ARBA00022989"/>
    </source>
</evidence>
<keyword evidence="8" id="KW-1185">Reference proteome</keyword>
<accession>A0A3E1F2E9</accession>
<protein>
    <submittedName>
        <fullName evidence="7">O-antigen ligase family protein</fullName>
    </submittedName>
</protein>
<evidence type="ECO:0000256" key="2">
    <source>
        <dbReference type="ARBA" id="ARBA00022692"/>
    </source>
</evidence>
<organism evidence="7 8">
    <name type="scientific">Brumimicrobium aurantiacum</name>
    <dbReference type="NCBI Taxonomy" id="1737063"/>
    <lineage>
        <taxon>Bacteria</taxon>
        <taxon>Pseudomonadati</taxon>
        <taxon>Bacteroidota</taxon>
        <taxon>Flavobacteriia</taxon>
        <taxon>Flavobacteriales</taxon>
        <taxon>Crocinitomicaceae</taxon>
        <taxon>Brumimicrobium</taxon>
    </lineage>
</organism>
<feature type="transmembrane region" description="Helical" evidence="5">
    <location>
        <begin position="230"/>
        <end position="248"/>
    </location>
</feature>
<proteinExistence type="predicted"/>
<feature type="transmembrane region" description="Helical" evidence="5">
    <location>
        <begin position="6"/>
        <end position="36"/>
    </location>
</feature>
<feature type="transmembrane region" description="Helical" evidence="5">
    <location>
        <begin position="340"/>
        <end position="363"/>
    </location>
</feature>
<dbReference type="GO" id="GO:0016020">
    <property type="term" value="C:membrane"/>
    <property type="evidence" value="ECO:0007669"/>
    <property type="project" value="UniProtKB-SubCell"/>
</dbReference>
<feature type="domain" description="O-antigen ligase-related" evidence="6">
    <location>
        <begin position="189"/>
        <end position="356"/>
    </location>
</feature>
<keyword evidence="2 5" id="KW-0812">Transmembrane</keyword>
<comment type="subcellular location">
    <subcellularLocation>
        <location evidence="1">Membrane</location>
        <topology evidence="1">Multi-pass membrane protein</topology>
    </subcellularLocation>
</comment>
<dbReference type="RefSeq" id="WP_116879795.1">
    <property type="nucleotide sequence ID" value="NZ_QURB01000001.1"/>
</dbReference>
<feature type="transmembrane region" description="Helical" evidence="5">
    <location>
        <begin position="79"/>
        <end position="99"/>
    </location>
</feature>
<dbReference type="EMBL" id="QURB01000001">
    <property type="protein sequence ID" value="RFC55960.1"/>
    <property type="molecule type" value="Genomic_DNA"/>
</dbReference>